<protein>
    <submittedName>
        <fullName evidence="1">Uncharacterized protein</fullName>
    </submittedName>
</protein>
<evidence type="ECO:0000313" key="2">
    <source>
        <dbReference type="Proteomes" id="UP000010716"/>
    </source>
</evidence>
<dbReference type="Proteomes" id="UP000010716">
    <property type="component" value="Unassembled WGS sequence"/>
</dbReference>
<dbReference type="eggNOG" id="COG3858">
    <property type="taxonomic scope" value="Bacteria"/>
</dbReference>
<comment type="caution">
    <text evidence="1">The sequence shown here is derived from an EMBL/GenBank/DDBJ whole genome shotgun (WGS) entry which is preliminary data.</text>
</comment>
<name>F5L3X2_CALTT</name>
<evidence type="ECO:0000313" key="1">
    <source>
        <dbReference type="EMBL" id="EGL83966.1"/>
    </source>
</evidence>
<proteinExistence type="predicted"/>
<dbReference type="OrthoDB" id="9801455at2"/>
<dbReference type="EMBL" id="AFCE01000063">
    <property type="protein sequence ID" value="EGL83966.1"/>
    <property type="molecule type" value="Genomic_DNA"/>
</dbReference>
<gene>
    <name evidence="1" type="ORF">CathTA2_0484</name>
</gene>
<reference evidence="1 2" key="1">
    <citation type="journal article" date="2011" name="J. Bacteriol.">
        <title>Draft genome sequence of the thermoalkaliphilic Caldalkalibacillus thermarum strain TA2.A1.</title>
        <authorList>
            <person name="Kalamorz F."/>
            <person name="Keis S."/>
            <person name="McMillan D.G."/>
            <person name="Olsson K."/>
            <person name="Stanton J.A."/>
            <person name="Stockwell P."/>
            <person name="Black M.A."/>
            <person name="Klingeman D.M."/>
            <person name="Land M.L."/>
            <person name="Han C.S."/>
            <person name="Martin S.L."/>
            <person name="Becher S.A."/>
            <person name="Peddie C.J."/>
            <person name="Morgan H.W."/>
            <person name="Matthies D."/>
            <person name="Preiss L."/>
            <person name="Meier T."/>
            <person name="Brown S.D."/>
            <person name="Cook G.M."/>
        </authorList>
    </citation>
    <scope>NUCLEOTIDE SEQUENCE [LARGE SCALE GENOMIC DNA]</scope>
    <source>
        <strain evidence="1 2">TA2.A1</strain>
    </source>
</reference>
<organism evidence="1 2">
    <name type="scientific">Caldalkalibacillus thermarum (strain TA2.A1)</name>
    <dbReference type="NCBI Taxonomy" id="986075"/>
    <lineage>
        <taxon>Bacteria</taxon>
        <taxon>Bacillati</taxon>
        <taxon>Bacillota</taxon>
        <taxon>Bacilli</taxon>
        <taxon>Bacillales</taxon>
        <taxon>Bacillaceae</taxon>
        <taxon>Caldalkalibacillus</taxon>
    </lineage>
</organism>
<sequence>MYKHNEGERRKDGTFHWNDQPFLTFAGFHDDESHYQKTFLHVYDWFLAPYARVKRFNDRNTINRTTYGGQPIMTTYFKSQKPIISGVQAVLTSPDQKAGRLVYNFTLSGSGTYRLIALVSFPFYGNDRIEVKINGQSVTIGGNNLEEWYPFYVDGHHYYDVGSFSFGTSNTIEVGLTNGAIIYGFIVCQSFDQNFIGGSALYDTNIQPFYKRGEVVDGKTTKVKADVPSNGWPVHHVCKRIGTLCLDHIRHP</sequence>
<dbReference type="AlphaFoldDB" id="F5L3X2"/>
<accession>F5L3X2</accession>
<dbReference type="RefSeq" id="WP_007502732.1">
    <property type="nucleotide sequence ID" value="NZ_AFCE01000063.1"/>
</dbReference>